<dbReference type="EC" id="3.1.2.12" evidence="3 8"/>
<dbReference type="NCBIfam" id="TIGR02821">
    <property type="entry name" value="fghA_ester_D"/>
    <property type="match status" value="1"/>
</dbReference>
<feature type="active site" description="Charge relay system" evidence="7">
    <location>
        <position position="285"/>
    </location>
</feature>
<comment type="catalytic activity">
    <reaction evidence="8">
        <text>S-formylglutathione + H2O = formate + glutathione + H(+)</text>
        <dbReference type="Rhea" id="RHEA:14961"/>
        <dbReference type="ChEBI" id="CHEBI:15377"/>
        <dbReference type="ChEBI" id="CHEBI:15378"/>
        <dbReference type="ChEBI" id="CHEBI:15740"/>
        <dbReference type="ChEBI" id="CHEBI:57688"/>
        <dbReference type="ChEBI" id="CHEBI:57925"/>
        <dbReference type="EC" id="3.1.2.12"/>
    </reaction>
</comment>
<comment type="function">
    <text evidence="1 8">Serine hydrolase involved in the detoxification of formaldehyde.</text>
</comment>
<dbReference type="InterPro" id="IPR029058">
    <property type="entry name" value="AB_hydrolase_fold"/>
</dbReference>
<dbReference type="GO" id="GO:0046294">
    <property type="term" value="P:formaldehyde catabolic process"/>
    <property type="evidence" value="ECO:0007669"/>
    <property type="project" value="InterPro"/>
</dbReference>
<dbReference type="WBParaSite" id="GPLIN_000443200">
    <property type="protein sequence ID" value="GPLIN_000443200"/>
    <property type="gene ID" value="GPLIN_000443200"/>
</dbReference>
<dbReference type="InterPro" id="IPR000801">
    <property type="entry name" value="Esterase-like"/>
</dbReference>
<dbReference type="AlphaFoldDB" id="A0A183BUZ6"/>
<dbReference type="GO" id="GO:0052689">
    <property type="term" value="F:carboxylic ester hydrolase activity"/>
    <property type="evidence" value="ECO:0007669"/>
    <property type="project" value="UniProtKB-KW"/>
</dbReference>
<dbReference type="PANTHER" id="PTHR10061:SF0">
    <property type="entry name" value="S-FORMYLGLUTATHIONE HYDROLASE"/>
    <property type="match status" value="1"/>
</dbReference>
<dbReference type="InterPro" id="IPR014186">
    <property type="entry name" value="S-formylglutathione_hydrol"/>
</dbReference>
<comment type="subcellular location">
    <subcellularLocation>
        <location evidence="8">Cytoplasm</location>
    </subcellularLocation>
</comment>
<evidence type="ECO:0000256" key="8">
    <source>
        <dbReference type="RuleBase" id="RU363068"/>
    </source>
</evidence>
<dbReference type="Gene3D" id="3.40.50.1820">
    <property type="entry name" value="alpha/beta hydrolase"/>
    <property type="match status" value="1"/>
</dbReference>
<protein>
    <recommendedName>
        <fullName evidence="4 8">S-formylglutathione hydrolase</fullName>
        <ecNumber evidence="3 8">3.1.2.12</ecNumber>
    </recommendedName>
</protein>
<evidence type="ECO:0000256" key="6">
    <source>
        <dbReference type="ARBA" id="ARBA00022801"/>
    </source>
</evidence>
<evidence type="ECO:0000256" key="2">
    <source>
        <dbReference type="ARBA" id="ARBA00005622"/>
    </source>
</evidence>
<dbReference type="GO" id="GO:0018738">
    <property type="term" value="F:S-formylglutathione hydrolase activity"/>
    <property type="evidence" value="ECO:0007669"/>
    <property type="project" value="UniProtKB-EC"/>
</dbReference>
<sequence length="320" mass="35588">MRILATPSVVSVLNSNSKSIMSFANSLKEVANNRCFNGYQKIFEHASAQMKCQMRFGAFLPDNQQNEHLPVLFYLSGLTCTEENFIVKSGMQKFASDRKVVVINPDTSPRGVVTGIDDDPNFGAAAGFYLDATEPKWAQNYRMYSYFLEELVPLVFGTFSLDKNKCGIFGHSMGGHGALTIGLKHPDLFSSVSVFAPICNPSKAIVFGQKYLSAFLGDDGDGGKWANYDATELAKKYNGPKREVLIDQGSADPFLDRGELLPDNLLNVKNPNLTWKYRLQPDYDHGYFFIQTFIGDHFEHHLTVGEMIIGNGSSRELFGT</sequence>
<proteinExistence type="inferred from homology"/>
<evidence type="ECO:0000313" key="10">
    <source>
        <dbReference type="WBParaSite" id="GPLIN_000443200"/>
    </source>
</evidence>
<dbReference type="GO" id="GO:0005829">
    <property type="term" value="C:cytosol"/>
    <property type="evidence" value="ECO:0007669"/>
    <property type="project" value="TreeGrafter"/>
</dbReference>
<evidence type="ECO:0000256" key="1">
    <source>
        <dbReference type="ARBA" id="ARBA00002608"/>
    </source>
</evidence>
<evidence type="ECO:0000256" key="3">
    <source>
        <dbReference type="ARBA" id="ARBA00012479"/>
    </source>
</evidence>
<reference evidence="9" key="1">
    <citation type="submission" date="2013-12" db="EMBL/GenBank/DDBJ databases">
        <authorList>
            <person name="Aslett M."/>
        </authorList>
    </citation>
    <scope>NUCLEOTIDE SEQUENCE [LARGE SCALE GENOMIC DNA]</scope>
    <source>
        <strain evidence="9">Lindley</strain>
    </source>
</reference>
<feature type="active site" description="Charge relay system" evidence="7">
    <location>
        <position position="172"/>
    </location>
</feature>
<keyword evidence="9" id="KW-1185">Reference proteome</keyword>
<evidence type="ECO:0000256" key="5">
    <source>
        <dbReference type="ARBA" id="ARBA00022487"/>
    </source>
</evidence>
<feature type="active site" description="Charge relay system" evidence="7">
    <location>
        <position position="252"/>
    </location>
</feature>
<dbReference type="Proteomes" id="UP000050741">
    <property type="component" value="Unassembled WGS sequence"/>
</dbReference>
<dbReference type="SUPFAM" id="SSF53474">
    <property type="entry name" value="alpha/beta-Hydrolases"/>
    <property type="match status" value="1"/>
</dbReference>
<dbReference type="Pfam" id="PF00756">
    <property type="entry name" value="Esterase"/>
    <property type="match status" value="1"/>
</dbReference>
<comment type="similarity">
    <text evidence="2 8">Belongs to the esterase D family.</text>
</comment>
<evidence type="ECO:0000256" key="7">
    <source>
        <dbReference type="PIRSR" id="PIRSR614186-1"/>
    </source>
</evidence>
<reference evidence="10" key="3">
    <citation type="submission" date="2016-06" db="UniProtKB">
        <authorList>
            <consortium name="WormBaseParasite"/>
        </authorList>
    </citation>
    <scope>IDENTIFICATION</scope>
</reference>
<keyword evidence="5 8" id="KW-0719">Serine esterase</keyword>
<keyword evidence="6 8" id="KW-0378">Hydrolase</keyword>
<evidence type="ECO:0000313" key="9">
    <source>
        <dbReference type="Proteomes" id="UP000050741"/>
    </source>
</evidence>
<organism evidence="9 10">
    <name type="scientific">Globodera pallida</name>
    <name type="common">Potato cyst nematode worm</name>
    <name type="synonym">Heterodera pallida</name>
    <dbReference type="NCBI Taxonomy" id="36090"/>
    <lineage>
        <taxon>Eukaryota</taxon>
        <taxon>Metazoa</taxon>
        <taxon>Ecdysozoa</taxon>
        <taxon>Nematoda</taxon>
        <taxon>Chromadorea</taxon>
        <taxon>Rhabditida</taxon>
        <taxon>Tylenchina</taxon>
        <taxon>Tylenchomorpha</taxon>
        <taxon>Tylenchoidea</taxon>
        <taxon>Heteroderidae</taxon>
        <taxon>Heteroderinae</taxon>
        <taxon>Globodera</taxon>
    </lineage>
</organism>
<accession>A0A183BUZ6</accession>
<name>A0A183BUZ6_GLOPA</name>
<reference evidence="9" key="2">
    <citation type="submission" date="2014-05" db="EMBL/GenBank/DDBJ databases">
        <title>The genome and life-stage specific transcriptomes of Globodera pallida elucidate key aspects of plant parasitism by a cyst nematode.</title>
        <authorList>
            <person name="Cotton J.A."/>
            <person name="Lilley C.J."/>
            <person name="Jones L.M."/>
            <person name="Kikuchi T."/>
            <person name="Reid A.J."/>
            <person name="Thorpe P."/>
            <person name="Tsai I.J."/>
            <person name="Beasley H."/>
            <person name="Blok V."/>
            <person name="Cock P.J.A."/>
            <person name="Van den Akker S.E."/>
            <person name="Holroyd N."/>
            <person name="Hunt M."/>
            <person name="Mantelin S."/>
            <person name="Naghra H."/>
            <person name="Pain A."/>
            <person name="Palomares-Rius J.E."/>
            <person name="Zarowiecki M."/>
            <person name="Berriman M."/>
            <person name="Jones J.T."/>
            <person name="Urwin P.E."/>
        </authorList>
    </citation>
    <scope>NUCLEOTIDE SEQUENCE [LARGE SCALE GENOMIC DNA]</scope>
    <source>
        <strain evidence="9">Lindley</strain>
    </source>
</reference>
<evidence type="ECO:0000256" key="4">
    <source>
        <dbReference type="ARBA" id="ARBA00016774"/>
    </source>
</evidence>
<dbReference type="PANTHER" id="PTHR10061">
    <property type="entry name" value="S-FORMYLGLUTATHIONE HYDROLASE"/>
    <property type="match status" value="1"/>
</dbReference>
<keyword evidence="8" id="KW-0963">Cytoplasm</keyword>